<dbReference type="SMART" id="SM00255">
    <property type="entry name" value="TIR"/>
    <property type="match status" value="1"/>
</dbReference>
<protein>
    <recommendedName>
        <fullName evidence="2">TIR domain-containing protein</fullName>
    </recommendedName>
</protein>
<keyword evidence="4" id="KW-1185">Reference proteome</keyword>
<dbReference type="FunFam" id="3.40.50.10140:FF:000007">
    <property type="entry name" value="Disease resistance protein (TIR-NBS-LRR class)"/>
    <property type="match status" value="1"/>
</dbReference>
<dbReference type="Proteomes" id="UP001293593">
    <property type="component" value="Unassembled WGS sequence"/>
</dbReference>
<dbReference type="InterPro" id="IPR035897">
    <property type="entry name" value="Toll_tir_struct_dom_sf"/>
</dbReference>
<organism evidence="3 4">
    <name type="scientific">Acacia crassicarpa</name>
    <name type="common">northern wattle</name>
    <dbReference type="NCBI Taxonomy" id="499986"/>
    <lineage>
        <taxon>Eukaryota</taxon>
        <taxon>Viridiplantae</taxon>
        <taxon>Streptophyta</taxon>
        <taxon>Embryophyta</taxon>
        <taxon>Tracheophyta</taxon>
        <taxon>Spermatophyta</taxon>
        <taxon>Magnoliopsida</taxon>
        <taxon>eudicotyledons</taxon>
        <taxon>Gunneridae</taxon>
        <taxon>Pentapetalae</taxon>
        <taxon>rosids</taxon>
        <taxon>fabids</taxon>
        <taxon>Fabales</taxon>
        <taxon>Fabaceae</taxon>
        <taxon>Caesalpinioideae</taxon>
        <taxon>mimosoid clade</taxon>
        <taxon>Acacieae</taxon>
        <taxon>Acacia</taxon>
    </lineage>
</organism>
<accession>A0AAE1JGR0</accession>
<dbReference type="GO" id="GO:0007165">
    <property type="term" value="P:signal transduction"/>
    <property type="evidence" value="ECO:0007669"/>
    <property type="project" value="InterPro"/>
</dbReference>
<proteinExistence type="predicted"/>
<evidence type="ECO:0000313" key="4">
    <source>
        <dbReference type="Proteomes" id="UP001293593"/>
    </source>
</evidence>
<feature type="domain" description="TIR" evidence="2">
    <location>
        <begin position="13"/>
        <end position="160"/>
    </location>
</feature>
<dbReference type="PANTHER" id="PTHR32009:SF110">
    <property type="entry name" value="DISEASE RESISTANCE PROTEIN (TIR-NBS-LRR CLASS)"/>
    <property type="match status" value="1"/>
</dbReference>
<dbReference type="Pfam" id="PF01582">
    <property type="entry name" value="TIR"/>
    <property type="match status" value="1"/>
</dbReference>
<comment type="caution">
    <text evidence="3">The sequence shown here is derived from an EMBL/GenBank/DDBJ whole genome shotgun (WGS) entry which is preliminary data.</text>
</comment>
<keyword evidence="1" id="KW-0520">NAD</keyword>
<dbReference type="Gene3D" id="3.40.50.10140">
    <property type="entry name" value="Toll/interleukin-1 receptor homology (TIR) domain"/>
    <property type="match status" value="1"/>
</dbReference>
<evidence type="ECO:0000259" key="2">
    <source>
        <dbReference type="PROSITE" id="PS50104"/>
    </source>
</evidence>
<gene>
    <name evidence="3" type="ORF">QN277_022396</name>
</gene>
<dbReference type="PROSITE" id="PS50104">
    <property type="entry name" value="TIR"/>
    <property type="match status" value="1"/>
</dbReference>
<dbReference type="InterPro" id="IPR000157">
    <property type="entry name" value="TIR_dom"/>
</dbReference>
<dbReference type="SUPFAM" id="SSF52200">
    <property type="entry name" value="Toll/Interleukin receptor TIR domain"/>
    <property type="match status" value="1"/>
</dbReference>
<dbReference type="PANTHER" id="PTHR32009">
    <property type="entry name" value="TMV RESISTANCE PROTEIN N-LIKE"/>
    <property type="match status" value="1"/>
</dbReference>
<evidence type="ECO:0000313" key="3">
    <source>
        <dbReference type="EMBL" id="KAK4269208.1"/>
    </source>
</evidence>
<dbReference type="EMBL" id="JAWXYG010000006">
    <property type="protein sequence ID" value="KAK4269208.1"/>
    <property type="molecule type" value="Genomic_DNA"/>
</dbReference>
<sequence length="160" mass="18496">MATFATSSQARLEKYDVFISFRGSDVRDGFLTHLTKQLHQEGIDVYVDEMLERGDEISSALLEAIERSIIALVIFTKDYASSRWCLEELLKIMKCKEINSQIVIPVFYNIDLSHVRHQEGTYAEAFAQHKKKFEDHLLRIWRSILKEATNLSGYHSSNIP</sequence>
<dbReference type="AlphaFoldDB" id="A0AAE1JGR0"/>
<evidence type="ECO:0000256" key="1">
    <source>
        <dbReference type="ARBA" id="ARBA00023027"/>
    </source>
</evidence>
<reference evidence="3" key="1">
    <citation type="submission" date="2023-10" db="EMBL/GenBank/DDBJ databases">
        <title>Chromosome-level genome of the transformable northern wattle, Acacia crassicarpa.</title>
        <authorList>
            <person name="Massaro I."/>
            <person name="Sinha N.R."/>
            <person name="Poethig S."/>
            <person name="Leichty A.R."/>
        </authorList>
    </citation>
    <scope>NUCLEOTIDE SEQUENCE</scope>
    <source>
        <strain evidence="3">Acra3RX</strain>
        <tissue evidence="3">Leaf</tissue>
    </source>
</reference>
<name>A0AAE1JGR0_9FABA</name>